<reference evidence="1 2" key="1">
    <citation type="submission" date="2018-07" db="EMBL/GenBank/DDBJ databases">
        <title>Genomic Encyclopedia of Type Strains, Phase III (KMG-III): the genomes of soil and plant-associated and newly described type strains.</title>
        <authorList>
            <person name="Whitman W."/>
        </authorList>
    </citation>
    <scope>NUCLEOTIDE SEQUENCE [LARGE SCALE GENOMIC DNA]</scope>
    <source>
        <strain evidence="1 2">CECT 8575</strain>
    </source>
</reference>
<dbReference type="EMBL" id="QPJC01000011">
    <property type="protein sequence ID" value="RCW40385.1"/>
    <property type="molecule type" value="Genomic_DNA"/>
</dbReference>
<comment type="caution">
    <text evidence="1">The sequence shown here is derived from an EMBL/GenBank/DDBJ whole genome shotgun (WGS) entry which is preliminary data.</text>
</comment>
<protein>
    <submittedName>
        <fullName evidence="1">Uncharacterized protein</fullName>
    </submittedName>
</protein>
<evidence type="ECO:0000313" key="2">
    <source>
        <dbReference type="Proteomes" id="UP000253495"/>
    </source>
</evidence>
<dbReference type="Proteomes" id="UP000253495">
    <property type="component" value="Unassembled WGS sequence"/>
</dbReference>
<gene>
    <name evidence="1" type="ORF">DFQ14_11134</name>
</gene>
<organism evidence="1 2">
    <name type="scientific">Halopolyspora algeriensis</name>
    <dbReference type="NCBI Taxonomy" id="1500506"/>
    <lineage>
        <taxon>Bacteria</taxon>
        <taxon>Bacillati</taxon>
        <taxon>Actinomycetota</taxon>
        <taxon>Actinomycetes</taxon>
        <taxon>Actinomycetes incertae sedis</taxon>
        <taxon>Halopolyspora</taxon>
    </lineage>
</organism>
<keyword evidence="2" id="KW-1185">Reference proteome</keyword>
<dbReference type="AlphaFoldDB" id="A0A368VL37"/>
<accession>A0A368VL37</accession>
<name>A0A368VL37_9ACTN</name>
<evidence type="ECO:0000313" key="1">
    <source>
        <dbReference type="EMBL" id="RCW40385.1"/>
    </source>
</evidence>
<proteinExistence type="predicted"/>
<sequence>MFRRLFLWSAVIGLTAVFVRTIGPDVRGYITTRRM</sequence>